<evidence type="ECO:0000256" key="6">
    <source>
        <dbReference type="ARBA" id="ARBA00022692"/>
    </source>
</evidence>
<dbReference type="InterPro" id="IPR017790">
    <property type="entry name" value="Penicillin-binding_protein_2"/>
</dbReference>
<organism evidence="16">
    <name type="scientific">marine metagenome</name>
    <dbReference type="NCBI Taxonomy" id="408172"/>
    <lineage>
        <taxon>unclassified sequences</taxon>
        <taxon>metagenomes</taxon>
        <taxon>ecological metagenomes</taxon>
    </lineage>
</organism>
<dbReference type="InterPro" id="IPR005311">
    <property type="entry name" value="PBP_dimer"/>
</dbReference>
<evidence type="ECO:0000256" key="8">
    <source>
        <dbReference type="ARBA" id="ARBA00022960"/>
    </source>
</evidence>
<feature type="transmembrane region" description="Helical" evidence="13">
    <location>
        <begin position="21"/>
        <end position="40"/>
    </location>
</feature>
<keyword evidence="11 13" id="KW-0472">Membrane</keyword>
<proteinExistence type="inferred from homology"/>
<keyword evidence="12" id="KW-0961">Cell wall biogenesis/degradation</keyword>
<dbReference type="AlphaFoldDB" id="A0A381P9Q8"/>
<keyword evidence="5" id="KW-0645">Protease</keyword>
<keyword evidence="3" id="KW-1003">Cell membrane</keyword>
<dbReference type="GO" id="GO:0071972">
    <property type="term" value="F:peptidoglycan L,D-transpeptidase activity"/>
    <property type="evidence" value="ECO:0007669"/>
    <property type="project" value="TreeGrafter"/>
</dbReference>
<evidence type="ECO:0000259" key="14">
    <source>
        <dbReference type="Pfam" id="PF00905"/>
    </source>
</evidence>
<keyword evidence="8" id="KW-0133">Cell shape</keyword>
<dbReference type="GO" id="GO:0009252">
    <property type="term" value="P:peptidoglycan biosynthetic process"/>
    <property type="evidence" value="ECO:0007669"/>
    <property type="project" value="UniProtKB-KW"/>
</dbReference>
<evidence type="ECO:0000259" key="15">
    <source>
        <dbReference type="Pfam" id="PF03717"/>
    </source>
</evidence>
<dbReference type="Gene3D" id="3.40.710.10">
    <property type="entry name" value="DD-peptidase/beta-lactamase superfamily"/>
    <property type="match status" value="1"/>
</dbReference>
<evidence type="ECO:0008006" key="17">
    <source>
        <dbReference type="Google" id="ProtNLM"/>
    </source>
</evidence>
<gene>
    <name evidence="16" type="ORF">METZ01_LOCUS15812</name>
</gene>
<dbReference type="GO" id="GO:0008360">
    <property type="term" value="P:regulation of cell shape"/>
    <property type="evidence" value="ECO:0007669"/>
    <property type="project" value="UniProtKB-KW"/>
</dbReference>
<sequence>MNPDSQIKDHRIERQTFVNRVIFTTIIGVLFLSFVIARLMQLQISQHDKFTEQSQGNRIRISTISPTRGLIFDRNGKILAENIPAYQLEIIPEQVSDVNETLQKLSEINIIKEENISQIIGRIKQSEKFKPVILRFRLTDEEIAKFSILRPHLPGVDFRPNLIRNYPNNHFTAHAIGYVGAMSKEDIEKLDMSNYASTSHTGKTGIELFYEKNLYGKSGYKQIVTNAQGRLIESKNQSNTILDIKKPYPGSNIHLTIDLNLQVLATNLLNGKRGSIVAIDPNNGEILALVSAPSFNPNIFTIGMSVENFNNLENNISKPLFNRAVLGSYPPGSTIKPILGLAGLKTGATNITKRIFCRGYFSLPGSTHRYRDWLQTGHGNVNFEEAITESCDVYFYEISGDIGIDKMHYYLNQFGLGQKTNIDMIGENSGLIPSTRWKKESFRDRNQQKWYPGETVIASIGQGYMLATPLQLASATATLAMKGKRFRPHLTKYIEDPLTKIQTLPSNISLAKVNIEEEKYWNKIISAMHNVMQKETGTAYKAGENASYNMAGKSGTAQVFSIAQEEEYDDEVIERLRDHALFISFAPIDKPAIAVAVIVENGSSGSTVAAPIAREIMDYYIGPRSDAL</sequence>
<keyword evidence="7" id="KW-0378">Hydrolase</keyword>
<dbReference type="Pfam" id="PF03717">
    <property type="entry name" value="PBP_dimer"/>
    <property type="match status" value="1"/>
</dbReference>
<dbReference type="PANTHER" id="PTHR30627">
    <property type="entry name" value="PEPTIDOGLYCAN D,D-TRANSPEPTIDASE"/>
    <property type="match status" value="1"/>
</dbReference>
<dbReference type="NCBIfam" id="TIGR03423">
    <property type="entry name" value="pbp2_mrdA"/>
    <property type="match status" value="1"/>
</dbReference>
<evidence type="ECO:0000313" key="16">
    <source>
        <dbReference type="EMBL" id="SUZ62958.1"/>
    </source>
</evidence>
<keyword evidence="9" id="KW-0573">Peptidoglycan synthesis</keyword>
<evidence type="ECO:0000256" key="10">
    <source>
        <dbReference type="ARBA" id="ARBA00022989"/>
    </source>
</evidence>
<dbReference type="PANTHER" id="PTHR30627:SF2">
    <property type="entry name" value="PEPTIDOGLYCAN D,D-TRANSPEPTIDASE MRDA"/>
    <property type="match status" value="1"/>
</dbReference>
<comment type="subcellular location">
    <subcellularLocation>
        <location evidence="2">Cell membrane</location>
    </subcellularLocation>
    <subcellularLocation>
        <location evidence="1">Membrane</location>
        <topology evidence="1">Single-pass membrane protein</topology>
    </subcellularLocation>
</comment>
<evidence type="ECO:0000256" key="9">
    <source>
        <dbReference type="ARBA" id="ARBA00022984"/>
    </source>
</evidence>
<dbReference type="Gene3D" id="3.30.1390.30">
    <property type="entry name" value="Penicillin-binding protein 2a, domain 3"/>
    <property type="match status" value="1"/>
</dbReference>
<feature type="domain" description="Penicillin-binding protein transpeptidase" evidence="14">
    <location>
        <begin position="274"/>
        <end position="618"/>
    </location>
</feature>
<evidence type="ECO:0000256" key="11">
    <source>
        <dbReference type="ARBA" id="ARBA00023136"/>
    </source>
</evidence>
<evidence type="ECO:0000256" key="1">
    <source>
        <dbReference type="ARBA" id="ARBA00004167"/>
    </source>
</evidence>
<dbReference type="GO" id="GO:0005886">
    <property type="term" value="C:plasma membrane"/>
    <property type="evidence" value="ECO:0007669"/>
    <property type="project" value="UniProtKB-SubCell"/>
</dbReference>
<dbReference type="GO" id="GO:0071555">
    <property type="term" value="P:cell wall organization"/>
    <property type="evidence" value="ECO:0007669"/>
    <property type="project" value="UniProtKB-KW"/>
</dbReference>
<keyword evidence="4" id="KW-0997">Cell inner membrane</keyword>
<evidence type="ECO:0000256" key="13">
    <source>
        <dbReference type="SAM" id="Phobius"/>
    </source>
</evidence>
<evidence type="ECO:0000256" key="3">
    <source>
        <dbReference type="ARBA" id="ARBA00022475"/>
    </source>
</evidence>
<dbReference type="GO" id="GO:0009002">
    <property type="term" value="F:serine-type D-Ala-D-Ala carboxypeptidase activity"/>
    <property type="evidence" value="ECO:0007669"/>
    <property type="project" value="InterPro"/>
</dbReference>
<dbReference type="FunFam" id="3.40.710.10:FF:000024">
    <property type="entry name" value="Penicillin-binding protein 2"/>
    <property type="match status" value="1"/>
</dbReference>
<keyword evidence="6 13" id="KW-0812">Transmembrane</keyword>
<name>A0A381P9Q8_9ZZZZ</name>
<evidence type="ECO:0000256" key="7">
    <source>
        <dbReference type="ARBA" id="ARBA00022801"/>
    </source>
</evidence>
<dbReference type="InterPro" id="IPR036138">
    <property type="entry name" value="PBP_dimer_sf"/>
</dbReference>
<dbReference type="HAMAP" id="MF_02081">
    <property type="entry name" value="MrdA_transpept"/>
    <property type="match status" value="1"/>
</dbReference>
<reference evidence="16" key="1">
    <citation type="submission" date="2018-05" db="EMBL/GenBank/DDBJ databases">
        <authorList>
            <person name="Lanie J.A."/>
            <person name="Ng W.-L."/>
            <person name="Kazmierczak K.M."/>
            <person name="Andrzejewski T.M."/>
            <person name="Davidsen T.M."/>
            <person name="Wayne K.J."/>
            <person name="Tettelin H."/>
            <person name="Glass J.I."/>
            <person name="Rusch D."/>
            <person name="Podicherti R."/>
            <person name="Tsui H.-C.T."/>
            <person name="Winkler M.E."/>
        </authorList>
    </citation>
    <scope>NUCLEOTIDE SEQUENCE</scope>
</reference>
<protein>
    <recommendedName>
        <fullName evidence="17">Penicillin-binding protein 2</fullName>
    </recommendedName>
</protein>
<feature type="domain" description="Penicillin-binding protein dimerisation" evidence="15">
    <location>
        <begin position="64"/>
        <end position="234"/>
    </location>
</feature>
<evidence type="ECO:0000256" key="5">
    <source>
        <dbReference type="ARBA" id="ARBA00022670"/>
    </source>
</evidence>
<evidence type="ECO:0000256" key="12">
    <source>
        <dbReference type="ARBA" id="ARBA00023316"/>
    </source>
</evidence>
<dbReference type="SUPFAM" id="SSF56519">
    <property type="entry name" value="Penicillin binding protein dimerisation domain"/>
    <property type="match status" value="1"/>
</dbReference>
<dbReference type="InterPro" id="IPR050515">
    <property type="entry name" value="Beta-lactam/transpept"/>
</dbReference>
<dbReference type="Gene3D" id="3.90.1310.10">
    <property type="entry name" value="Penicillin-binding protein 2a (Domain 2)"/>
    <property type="match status" value="1"/>
</dbReference>
<dbReference type="InterPro" id="IPR001460">
    <property type="entry name" value="PCN-bd_Tpept"/>
</dbReference>
<keyword evidence="10 13" id="KW-1133">Transmembrane helix</keyword>
<dbReference type="Pfam" id="PF00905">
    <property type="entry name" value="Transpeptidase"/>
    <property type="match status" value="1"/>
</dbReference>
<dbReference type="SUPFAM" id="SSF56601">
    <property type="entry name" value="beta-lactamase/transpeptidase-like"/>
    <property type="match status" value="1"/>
</dbReference>
<accession>A0A381P9Q8</accession>
<dbReference type="GO" id="GO:0006508">
    <property type="term" value="P:proteolysis"/>
    <property type="evidence" value="ECO:0007669"/>
    <property type="project" value="UniProtKB-KW"/>
</dbReference>
<evidence type="ECO:0000256" key="2">
    <source>
        <dbReference type="ARBA" id="ARBA00004236"/>
    </source>
</evidence>
<dbReference type="InterPro" id="IPR012338">
    <property type="entry name" value="Beta-lactam/transpept-like"/>
</dbReference>
<evidence type="ECO:0000256" key="4">
    <source>
        <dbReference type="ARBA" id="ARBA00022519"/>
    </source>
</evidence>
<dbReference type="EMBL" id="UINC01000899">
    <property type="protein sequence ID" value="SUZ62958.1"/>
    <property type="molecule type" value="Genomic_DNA"/>
</dbReference>
<dbReference type="GO" id="GO:0008658">
    <property type="term" value="F:penicillin binding"/>
    <property type="evidence" value="ECO:0007669"/>
    <property type="project" value="InterPro"/>
</dbReference>